<sequence length="403" mass="46269">MELAQRLSCLNSSIQCIYVHSKKGFVIICGTVVTLVILCFVLSSFTQSSENISSNKLHSVSNEPIHVMTIMRGLRVINRTLVMLKSMFYYEGRLQKSQFKCNPNTTLLLQCQEDMHSTSNRIDLHFVVDGEADDVIKRIFSHWRLDNVNVRTYHMDKYLEQFRYVPNRHVAGVTPFLKLVIPTILPVGVEKVIFIDTDTLFHANVKQLWDYFDQFDENQLMGLALEQVDVSSFCGTAMVSPIPCSGINAGIILLHLKKLRGHAWDSMWKQIIKEETSGGRFLRVGEQQVITGIITRNPKLYYNLPCEWNVQLYFDSGRKTCPVVWPINYPNSTNCDTMHTSPFPRVKLTHHNTNPKPGDDRFQSKILTTPEPRAGLVLTTEQLKARFAYLYFTFERIPMSCFG</sequence>
<dbReference type="GO" id="GO:0015020">
    <property type="term" value="F:glucuronosyltransferase activity"/>
    <property type="evidence" value="ECO:0007669"/>
    <property type="project" value="TreeGrafter"/>
</dbReference>
<keyword evidence="2 8" id="KW-0812">Transmembrane</keyword>
<dbReference type="EMBL" id="JTDE01021067">
    <property type="protein sequence ID" value="KAF7233450.1"/>
    <property type="molecule type" value="Genomic_DNA"/>
</dbReference>
<dbReference type="Gene3D" id="3.90.550.10">
    <property type="entry name" value="Spore Coat Polysaccharide Biosynthesis Protein SpsA, Chain A"/>
    <property type="match status" value="1"/>
</dbReference>
<evidence type="ECO:0000256" key="6">
    <source>
        <dbReference type="ARBA" id="ARBA00023136"/>
    </source>
</evidence>
<name>A0A8S9YFR0_9TREM</name>
<proteinExistence type="predicted"/>
<dbReference type="SUPFAM" id="SSF53448">
    <property type="entry name" value="Nucleotide-diphospho-sugar transferases"/>
    <property type="match status" value="1"/>
</dbReference>
<dbReference type="GO" id="GO:0000139">
    <property type="term" value="C:Golgi membrane"/>
    <property type="evidence" value="ECO:0007669"/>
    <property type="project" value="UniProtKB-SubCell"/>
</dbReference>
<dbReference type="Pfam" id="PF01501">
    <property type="entry name" value="Glyco_transf_8"/>
    <property type="match status" value="1"/>
</dbReference>
<keyword evidence="6 8" id="KW-0472">Membrane</keyword>
<keyword evidence="4 8" id="KW-1133">Transmembrane helix</keyword>
<protein>
    <recommendedName>
        <fullName evidence="11">Glycosyltransferase-like protein LARGE</fullName>
    </recommendedName>
</protein>
<comment type="subcellular location">
    <subcellularLocation>
        <location evidence="1">Golgi apparatus membrane</location>
        <topology evidence="1">Single-pass type II membrane protein</topology>
    </subcellularLocation>
</comment>
<evidence type="ECO:0000313" key="9">
    <source>
        <dbReference type="EMBL" id="KAF7233450.1"/>
    </source>
</evidence>
<dbReference type="AlphaFoldDB" id="A0A8S9YFR0"/>
<evidence type="ECO:0000256" key="8">
    <source>
        <dbReference type="SAM" id="Phobius"/>
    </source>
</evidence>
<keyword evidence="10" id="KW-1185">Reference proteome</keyword>
<keyword evidence="5" id="KW-0333">Golgi apparatus</keyword>
<evidence type="ECO:0008006" key="11">
    <source>
        <dbReference type="Google" id="ProtNLM"/>
    </source>
</evidence>
<reference evidence="9" key="1">
    <citation type="submission" date="2019-07" db="EMBL/GenBank/DDBJ databases">
        <title>Annotation for the trematode Paragonimus miyazaki's.</title>
        <authorList>
            <person name="Choi Y.-J."/>
        </authorList>
    </citation>
    <scope>NUCLEOTIDE SEQUENCE</scope>
    <source>
        <strain evidence="9">Japan</strain>
    </source>
</reference>
<evidence type="ECO:0000256" key="3">
    <source>
        <dbReference type="ARBA" id="ARBA00022968"/>
    </source>
</evidence>
<evidence type="ECO:0000313" key="10">
    <source>
        <dbReference type="Proteomes" id="UP000822476"/>
    </source>
</evidence>
<dbReference type="InterPro" id="IPR029044">
    <property type="entry name" value="Nucleotide-diphossugar_trans"/>
</dbReference>
<dbReference type="OrthoDB" id="6287094at2759"/>
<evidence type="ECO:0000256" key="7">
    <source>
        <dbReference type="ARBA" id="ARBA00023180"/>
    </source>
</evidence>
<accession>A0A8S9YFR0</accession>
<keyword evidence="7" id="KW-0325">Glycoprotein</keyword>
<dbReference type="InterPro" id="IPR002495">
    <property type="entry name" value="Glyco_trans_8"/>
</dbReference>
<organism evidence="9 10">
    <name type="scientific">Paragonimus skrjabini miyazakii</name>
    <dbReference type="NCBI Taxonomy" id="59628"/>
    <lineage>
        <taxon>Eukaryota</taxon>
        <taxon>Metazoa</taxon>
        <taxon>Spiralia</taxon>
        <taxon>Lophotrochozoa</taxon>
        <taxon>Platyhelminthes</taxon>
        <taxon>Trematoda</taxon>
        <taxon>Digenea</taxon>
        <taxon>Plagiorchiida</taxon>
        <taxon>Troglotremata</taxon>
        <taxon>Troglotrematidae</taxon>
        <taxon>Paragonimus</taxon>
    </lineage>
</organism>
<dbReference type="GO" id="GO:0042285">
    <property type="term" value="F:xylosyltransferase activity"/>
    <property type="evidence" value="ECO:0007669"/>
    <property type="project" value="TreeGrafter"/>
</dbReference>
<evidence type="ECO:0000256" key="2">
    <source>
        <dbReference type="ARBA" id="ARBA00022692"/>
    </source>
</evidence>
<gene>
    <name evidence="9" type="ORF">EG68_10882</name>
</gene>
<evidence type="ECO:0000256" key="5">
    <source>
        <dbReference type="ARBA" id="ARBA00023034"/>
    </source>
</evidence>
<evidence type="ECO:0000256" key="4">
    <source>
        <dbReference type="ARBA" id="ARBA00022989"/>
    </source>
</evidence>
<dbReference type="GO" id="GO:0035269">
    <property type="term" value="P:protein O-linked glycosylation via mannose"/>
    <property type="evidence" value="ECO:0007669"/>
    <property type="project" value="TreeGrafter"/>
</dbReference>
<dbReference type="PANTHER" id="PTHR12270">
    <property type="entry name" value="GLYCOSYLTRANSFERASE-RELATED"/>
    <property type="match status" value="1"/>
</dbReference>
<keyword evidence="3" id="KW-0735">Signal-anchor</keyword>
<comment type="caution">
    <text evidence="9">The sequence shown here is derived from an EMBL/GenBank/DDBJ whole genome shotgun (WGS) entry which is preliminary data.</text>
</comment>
<dbReference type="Proteomes" id="UP000822476">
    <property type="component" value="Unassembled WGS sequence"/>
</dbReference>
<feature type="transmembrane region" description="Helical" evidence="8">
    <location>
        <begin position="25"/>
        <end position="45"/>
    </location>
</feature>
<evidence type="ECO:0000256" key="1">
    <source>
        <dbReference type="ARBA" id="ARBA00004323"/>
    </source>
</evidence>
<dbReference type="InterPro" id="IPR051292">
    <property type="entry name" value="Xyl/GlcA_transferase"/>
</dbReference>
<dbReference type="PANTHER" id="PTHR12270:SF25">
    <property type="entry name" value="GLYCOSYLTRANSFERASE-LIKE PROTEIN LARGE"/>
    <property type="match status" value="1"/>
</dbReference>